<feature type="signal peptide" evidence="5">
    <location>
        <begin position="1"/>
        <end position="20"/>
    </location>
</feature>
<evidence type="ECO:0000256" key="4">
    <source>
        <dbReference type="ARBA" id="ARBA00022837"/>
    </source>
</evidence>
<keyword evidence="4" id="KW-0106">Calcium</keyword>
<dbReference type="GO" id="GO:0046872">
    <property type="term" value="F:metal ion binding"/>
    <property type="evidence" value="ECO:0007669"/>
    <property type="project" value="UniProtKB-KW"/>
</dbReference>
<organism evidence="8 9">
    <name type="scientific">Pontiella desulfatans</name>
    <dbReference type="NCBI Taxonomy" id="2750659"/>
    <lineage>
        <taxon>Bacteria</taxon>
        <taxon>Pseudomonadati</taxon>
        <taxon>Kiritimatiellota</taxon>
        <taxon>Kiritimatiellia</taxon>
        <taxon>Kiritimatiellales</taxon>
        <taxon>Pontiellaceae</taxon>
        <taxon>Pontiella</taxon>
    </lineage>
</organism>
<dbReference type="InterPro" id="IPR000917">
    <property type="entry name" value="Sulfatase_N"/>
</dbReference>
<sequence>MMIKLLIRTLAVGLASACLATPPNIVLILADDLGYGDVGCYGSKLGTPEIDRMARGGLRATDCLVAANVCGPSRAALLTGRYPMRCGHPISRHPFPKYEQYGIASEEVTLAELLKSAGYRTKMVGKWHLGFHVDGSHPLDAGFDEYLGLYSNYSTQKDRADERTIYRNREVLEKNVPFEKVTKLYTDEIVEFIKQDHDEPFFVYFAHHIAHDPILPSSAFKGTSGKQGGGVFGDFVKELDSSVGQVLAAVEEAGIATNTLVVFMSDNGPARHGSANPLRGGKYVTMEGGHRVPAIFSWPGHIPAGQVSDAMISSLDLLPLFCHVAGAELPKDRTLDGKNIIDLLTGKTTQSPHQYFYYYNGVNLQGVRNEQWKIHLPRTTADQPYWAKNGGGPRKPYLTLQEPLLFDLDADVGEEKNVLSTHPEVAAELMKEAERTRAELGDVDVAGSDQRPHGLVNPQDKGEGSVLNQVTAAAVAVAQPKQIRVACVGDSITYGFGIENRAKESYPAQLQTLLGDPYVVGNFGKNGATVLKKGHAPYWRAPQYKAALKFNPDVVVIKLGTNDTRPGNIGKNKAEFVPNYVELIRSFQRLDRKPTVWICYSSPIYSPHKEMTDAVLKNDIIPLVTEVSEQAGVKVIDLNTVLSNRSELFPDGLHPGPEGAGIIAKTVATVITRQVKK</sequence>
<keyword evidence="3" id="KW-0378">Hydrolase</keyword>
<dbReference type="InterPro" id="IPR036514">
    <property type="entry name" value="SGNH_hydro_sf"/>
</dbReference>
<dbReference type="GO" id="GO:0004065">
    <property type="term" value="F:arylsulfatase activity"/>
    <property type="evidence" value="ECO:0007669"/>
    <property type="project" value="TreeGrafter"/>
</dbReference>
<feature type="domain" description="SGNH hydrolase-type esterase" evidence="7">
    <location>
        <begin position="487"/>
        <end position="660"/>
    </location>
</feature>
<name>A0A6C2U012_PONDE</name>
<gene>
    <name evidence="8" type="primary">axeA1_2</name>
    <name evidence="8" type="ORF">PDESU_01757</name>
</gene>
<dbReference type="Pfam" id="PF00884">
    <property type="entry name" value="Sulfatase"/>
    <property type="match status" value="1"/>
</dbReference>
<accession>A0A6C2U012</accession>
<evidence type="ECO:0000259" key="7">
    <source>
        <dbReference type="Pfam" id="PF13472"/>
    </source>
</evidence>
<dbReference type="Proteomes" id="UP000366872">
    <property type="component" value="Unassembled WGS sequence"/>
</dbReference>
<evidence type="ECO:0000256" key="3">
    <source>
        <dbReference type="ARBA" id="ARBA00022801"/>
    </source>
</evidence>
<dbReference type="SUPFAM" id="SSF52266">
    <property type="entry name" value="SGNH hydrolase"/>
    <property type="match status" value="1"/>
</dbReference>
<evidence type="ECO:0000259" key="6">
    <source>
        <dbReference type="Pfam" id="PF00884"/>
    </source>
</evidence>
<dbReference type="Gene3D" id="3.40.720.10">
    <property type="entry name" value="Alkaline Phosphatase, subunit A"/>
    <property type="match status" value="1"/>
</dbReference>
<dbReference type="Pfam" id="PF13472">
    <property type="entry name" value="Lipase_GDSL_2"/>
    <property type="match status" value="1"/>
</dbReference>
<dbReference type="Pfam" id="PF14707">
    <property type="entry name" value="Sulfatase_C"/>
    <property type="match status" value="1"/>
</dbReference>
<reference evidence="8 9" key="1">
    <citation type="submission" date="2019-04" db="EMBL/GenBank/DDBJ databases">
        <authorList>
            <person name="Van Vliet M D."/>
        </authorList>
    </citation>
    <scope>NUCLEOTIDE SEQUENCE [LARGE SCALE GENOMIC DNA]</scope>
    <source>
        <strain evidence="8 9">F1</strain>
    </source>
</reference>
<dbReference type="PANTHER" id="PTHR42693:SF53">
    <property type="entry name" value="ENDO-4-O-SULFATASE"/>
    <property type="match status" value="1"/>
</dbReference>
<keyword evidence="5" id="KW-0732">Signal</keyword>
<dbReference type="InterPro" id="IPR050738">
    <property type="entry name" value="Sulfatase"/>
</dbReference>
<feature type="domain" description="Sulfatase N-terminal" evidence="6">
    <location>
        <begin position="23"/>
        <end position="326"/>
    </location>
</feature>
<dbReference type="InterPro" id="IPR017850">
    <property type="entry name" value="Alkaline_phosphatase_core_sf"/>
</dbReference>
<proteinExistence type="inferred from homology"/>
<evidence type="ECO:0000256" key="5">
    <source>
        <dbReference type="SAM" id="SignalP"/>
    </source>
</evidence>
<dbReference type="CDD" id="cd16026">
    <property type="entry name" value="GALNS_like"/>
    <property type="match status" value="1"/>
</dbReference>
<dbReference type="InterPro" id="IPR024607">
    <property type="entry name" value="Sulfatase_CS"/>
</dbReference>
<dbReference type="PANTHER" id="PTHR42693">
    <property type="entry name" value="ARYLSULFATASE FAMILY MEMBER"/>
    <property type="match status" value="1"/>
</dbReference>
<dbReference type="SUPFAM" id="SSF53649">
    <property type="entry name" value="Alkaline phosphatase-like"/>
    <property type="match status" value="1"/>
</dbReference>
<dbReference type="AlphaFoldDB" id="A0A6C2U012"/>
<dbReference type="Gene3D" id="3.40.50.1110">
    <property type="entry name" value="SGNH hydrolase"/>
    <property type="match status" value="1"/>
</dbReference>
<comment type="similarity">
    <text evidence="1">Belongs to the sulfatase family.</text>
</comment>
<evidence type="ECO:0000256" key="1">
    <source>
        <dbReference type="ARBA" id="ARBA00008779"/>
    </source>
</evidence>
<dbReference type="RefSeq" id="WP_136078794.1">
    <property type="nucleotide sequence ID" value="NZ_CAAHFG010000001.1"/>
</dbReference>
<evidence type="ECO:0000313" key="8">
    <source>
        <dbReference type="EMBL" id="VGO13203.1"/>
    </source>
</evidence>
<keyword evidence="9" id="KW-1185">Reference proteome</keyword>
<dbReference type="PROSITE" id="PS00149">
    <property type="entry name" value="SULFATASE_2"/>
    <property type="match status" value="1"/>
</dbReference>
<keyword evidence="2" id="KW-0479">Metal-binding</keyword>
<feature type="chain" id="PRO_5028814717" evidence="5">
    <location>
        <begin position="21"/>
        <end position="677"/>
    </location>
</feature>
<evidence type="ECO:0000256" key="2">
    <source>
        <dbReference type="ARBA" id="ARBA00022723"/>
    </source>
</evidence>
<dbReference type="Gene3D" id="3.30.1120.10">
    <property type="match status" value="1"/>
</dbReference>
<dbReference type="EMBL" id="CAAHFG010000001">
    <property type="protein sequence ID" value="VGO13203.1"/>
    <property type="molecule type" value="Genomic_DNA"/>
</dbReference>
<evidence type="ECO:0000313" key="9">
    <source>
        <dbReference type="Proteomes" id="UP000366872"/>
    </source>
</evidence>
<protein>
    <submittedName>
        <fullName evidence="8">Acetylxylan esterase</fullName>
    </submittedName>
</protein>
<dbReference type="InterPro" id="IPR013830">
    <property type="entry name" value="SGNH_hydro"/>
</dbReference>